<keyword evidence="1" id="KW-0472">Membrane</keyword>
<name>A0A1H6U5P6_9MICO</name>
<accession>A0A1H6U5P6</accession>
<sequence>MFTVDSTVLGSFEPGFYLMLALLAGSAIASITVAIQNRRGRR</sequence>
<evidence type="ECO:0000256" key="1">
    <source>
        <dbReference type="SAM" id="Phobius"/>
    </source>
</evidence>
<keyword evidence="1" id="KW-1133">Transmembrane helix</keyword>
<reference evidence="3" key="1">
    <citation type="submission" date="2016-10" db="EMBL/GenBank/DDBJ databases">
        <authorList>
            <person name="Varghese N."/>
        </authorList>
    </citation>
    <scope>NUCLEOTIDE SEQUENCE [LARGE SCALE GENOMIC DNA]</scope>
    <source>
        <strain evidence="3">DSM 24868</strain>
    </source>
</reference>
<dbReference type="EMBL" id="FNZI01000001">
    <property type="protein sequence ID" value="SEI84917.1"/>
    <property type="molecule type" value="Genomic_DNA"/>
</dbReference>
<proteinExistence type="predicted"/>
<protein>
    <submittedName>
        <fullName evidence="2">Uncharacterized protein</fullName>
    </submittedName>
</protein>
<organism evidence="2 3">
    <name type="scientific">Demequina mangrovi</name>
    <dbReference type="NCBI Taxonomy" id="1043493"/>
    <lineage>
        <taxon>Bacteria</taxon>
        <taxon>Bacillati</taxon>
        <taxon>Actinomycetota</taxon>
        <taxon>Actinomycetes</taxon>
        <taxon>Micrococcales</taxon>
        <taxon>Demequinaceae</taxon>
        <taxon>Demequina</taxon>
    </lineage>
</organism>
<dbReference type="AlphaFoldDB" id="A0A1H6U5P6"/>
<gene>
    <name evidence="2" type="ORF">SAMN05421637_0181</name>
</gene>
<evidence type="ECO:0000313" key="2">
    <source>
        <dbReference type="EMBL" id="SEI84917.1"/>
    </source>
</evidence>
<keyword evidence="3" id="KW-1185">Reference proteome</keyword>
<dbReference type="RefSeq" id="WP_268871157.1">
    <property type="nucleotide sequence ID" value="NZ_BBLU01000001.1"/>
</dbReference>
<feature type="transmembrane region" description="Helical" evidence="1">
    <location>
        <begin position="15"/>
        <end position="35"/>
    </location>
</feature>
<dbReference type="Proteomes" id="UP000183315">
    <property type="component" value="Unassembled WGS sequence"/>
</dbReference>
<evidence type="ECO:0000313" key="3">
    <source>
        <dbReference type="Proteomes" id="UP000183315"/>
    </source>
</evidence>
<keyword evidence="1" id="KW-0812">Transmembrane</keyword>